<dbReference type="InterPro" id="IPR044668">
    <property type="entry name" value="PuuD-like"/>
</dbReference>
<dbReference type="InterPro" id="IPR029062">
    <property type="entry name" value="Class_I_gatase-like"/>
</dbReference>
<reference evidence="1" key="1">
    <citation type="submission" date="2020-05" db="EMBL/GenBank/DDBJ databases">
        <authorList>
            <person name="Chiriac C."/>
            <person name="Salcher M."/>
            <person name="Ghai R."/>
            <person name="Kavagutti S V."/>
        </authorList>
    </citation>
    <scope>NUCLEOTIDE SEQUENCE</scope>
</reference>
<protein>
    <submittedName>
        <fullName evidence="1">Unannotated protein</fullName>
    </submittedName>
</protein>
<dbReference type="AlphaFoldDB" id="A0A6J7DJZ5"/>
<dbReference type="SUPFAM" id="SSF52317">
    <property type="entry name" value="Class I glutamine amidotransferase-like"/>
    <property type="match status" value="1"/>
</dbReference>
<dbReference type="GO" id="GO:0005829">
    <property type="term" value="C:cytosol"/>
    <property type="evidence" value="ECO:0007669"/>
    <property type="project" value="TreeGrafter"/>
</dbReference>
<dbReference type="CDD" id="cd01745">
    <property type="entry name" value="GATase1_2"/>
    <property type="match status" value="1"/>
</dbReference>
<dbReference type="GO" id="GO:0033969">
    <property type="term" value="F:gamma-glutamyl-gamma-aminobutyrate hydrolase activity"/>
    <property type="evidence" value="ECO:0007669"/>
    <property type="project" value="TreeGrafter"/>
</dbReference>
<name>A0A6J7DJZ5_9ZZZZ</name>
<accession>A0A6J7DJZ5</accession>
<dbReference type="PROSITE" id="PS51273">
    <property type="entry name" value="GATASE_TYPE_1"/>
    <property type="match status" value="1"/>
</dbReference>
<evidence type="ECO:0000313" key="1">
    <source>
        <dbReference type="EMBL" id="CAB4871302.1"/>
    </source>
</evidence>
<dbReference type="PANTHER" id="PTHR43235:SF1">
    <property type="entry name" value="GLUTAMINE AMIDOTRANSFERASE PB2B2.05-RELATED"/>
    <property type="match status" value="1"/>
</dbReference>
<proteinExistence type="predicted"/>
<dbReference type="Gene3D" id="3.40.50.880">
    <property type="match status" value="1"/>
</dbReference>
<dbReference type="Pfam" id="PF07722">
    <property type="entry name" value="Peptidase_C26"/>
    <property type="match status" value="1"/>
</dbReference>
<dbReference type="PANTHER" id="PTHR43235">
    <property type="entry name" value="GLUTAMINE AMIDOTRANSFERASE PB2B2.05-RELATED"/>
    <property type="match status" value="1"/>
</dbReference>
<gene>
    <name evidence="1" type="ORF">UFOPK3444_00741</name>
</gene>
<sequence>MTGPRPLIGIVAAVERCKWTVWDQNAAVVAANYLTSVSRAGGVPVILPVLESSPELIDRHLDAVDAIVLAGGSDVDPSLYGAELHPHGEDTDRPRDDYEIPLALRAVERGIPLLGICRGMQILNVALGGTLHQDLLVGDRTGFHRPLIGDLENSLHDVQPVSGTLTERIMSPGASAVASHHHQAVDTLGSGLQVGATSENDGCCEAIELVSAGFAVGVQWHAEATPGDTFFEALVAAV</sequence>
<dbReference type="GO" id="GO:0006598">
    <property type="term" value="P:polyamine catabolic process"/>
    <property type="evidence" value="ECO:0007669"/>
    <property type="project" value="TreeGrafter"/>
</dbReference>
<dbReference type="InterPro" id="IPR011697">
    <property type="entry name" value="Peptidase_C26"/>
</dbReference>
<dbReference type="EMBL" id="CAFBLU010000009">
    <property type="protein sequence ID" value="CAB4871302.1"/>
    <property type="molecule type" value="Genomic_DNA"/>
</dbReference>
<organism evidence="1">
    <name type="scientific">freshwater metagenome</name>
    <dbReference type="NCBI Taxonomy" id="449393"/>
    <lineage>
        <taxon>unclassified sequences</taxon>
        <taxon>metagenomes</taxon>
        <taxon>ecological metagenomes</taxon>
    </lineage>
</organism>